<keyword evidence="5" id="KW-0375">Hydrogen ion transport</keyword>
<gene>
    <name evidence="10" type="ORF">CEW89_14190</name>
</gene>
<keyword evidence="6" id="KW-0406">Ion transport</keyword>
<protein>
    <recommendedName>
        <fullName evidence="12">ATPase</fullName>
    </recommendedName>
</protein>
<dbReference type="InterPro" id="IPR000131">
    <property type="entry name" value="ATP_synth_F1_gsu"/>
</dbReference>
<evidence type="ECO:0000256" key="9">
    <source>
        <dbReference type="ARBA" id="ARBA00023310"/>
    </source>
</evidence>
<proteinExistence type="inferred from homology"/>
<keyword evidence="4" id="KW-0813">Transport</keyword>
<comment type="function">
    <text evidence="1">Produces ATP from ADP in the presence of a proton gradient across the membrane. The gamma chain is believed to be important in regulating ATPase activity and the flow of protons through the CF(0) complex.</text>
</comment>
<dbReference type="OrthoDB" id="6169121at2"/>
<dbReference type="Gene3D" id="3.40.1380.10">
    <property type="match status" value="1"/>
</dbReference>
<evidence type="ECO:0008006" key="12">
    <source>
        <dbReference type="Google" id="ProtNLM"/>
    </source>
</evidence>
<dbReference type="GO" id="GO:0046933">
    <property type="term" value="F:proton-transporting ATP synthase activity, rotational mechanism"/>
    <property type="evidence" value="ECO:0007669"/>
    <property type="project" value="InterPro"/>
</dbReference>
<dbReference type="Pfam" id="PF00231">
    <property type="entry name" value="ATP-synt"/>
    <property type="match status" value="1"/>
</dbReference>
<dbReference type="Gene3D" id="1.10.287.80">
    <property type="entry name" value="ATP synthase, gamma subunit, helix hairpin domain"/>
    <property type="match status" value="1"/>
</dbReference>
<evidence type="ECO:0000256" key="8">
    <source>
        <dbReference type="ARBA" id="ARBA00023196"/>
    </source>
</evidence>
<evidence type="ECO:0000313" key="10">
    <source>
        <dbReference type="EMBL" id="ATG48603.1"/>
    </source>
</evidence>
<dbReference type="STRING" id="1758178.GCA_001550095_01978"/>
<keyword evidence="8" id="KW-0139">CF(1)</keyword>
<organism evidence="10 11">
    <name type="scientific">Celeribacter ethanolicus</name>
    <dbReference type="NCBI Taxonomy" id="1758178"/>
    <lineage>
        <taxon>Bacteria</taxon>
        <taxon>Pseudomonadati</taxon>
        <taxon>Pseudomonadota</taxon>
        <taxon>Alphaproteobacteria</taxon>
        <taxon>Rhodobacterales</taxon>
        <taxon>Roseobacteraceae</taxon>
        <taxon>Celeribacter</taxon>
    </lineage>
</organism>
<dbReference type="PANTHER" id="PTHR11693:SF22">
    <property type="entry name" value="ATP SYNTHASE SUBUNIT GAMMA, MITOCHONDRIAL"/>
    <property type="match status" value="1"/>
</dbReference>
<evidence type="ECO:0000256" key="1">
    <source>
        <dbReference type="ARBA" id="ARBA00003456"/>
    </source>
</evidence>
<keyword evidence="9" id="KW-0066">ATP synthesis</keyword>
<comment type="similarity">
    <text evidence="3">Belongs to the ATPase gamma chain family.</text>
</comment>
<dbReference type="SUPFAM" id="SSF52943">
    <property type="entry name" value="ATP synthase (F1-ATPase), gamma subunit"/>
    <property type="match status" value="1"/>
</dbReference>
<dbReference type="Proteomes" id="UP000217935">
    <property type="component" value="Chromosome"/>
</dbReference>
<keyword evidence="11" id="KW-1185">Reference proteome</keyword>
<evidence type="ECO:0000313" key="11">
    <source>
        <dbReference type="Proteomes" id="UP000217935"/>
    </source>
</evidence>
<dbReference type="GO" id="GO:0045259">
    <property type="term" value="C:proton-transporting ATP synthase complex"/>
    <property type="evidence" value="ECO:0007669"/>
    <property type="project" value="UniProtKB-KW"/>
</dbReference>
<dbReference type="RefSeq" id="WP_096806331.1">
    <property type="nucleotide sequence ID" value="NZ_CP022196.1"/>
</dbReference>
<dbReference type="KEGG" id="ceh:CEW89_14190"/>
<evidence type="ECO:0000256" key="3">
    <source>
        <dbReference type="ARBA" id="ARBA00007681"/>
    </source>
</evidence>
<dbReference type="PANTHER" id="PTHR11693">
    <property type="entry name" value="ATP SYNTHASE GAMMA CHAIN"/>
    <property type="match status" value="1"/>
</dbReference>
<evidence type="ECO:0000256" key="7">
    <source>
        <dbReference type="ARBA" id="ARBA00023136"/>
    </source>
</evidence>
<keyword evidence="7" id="KW-0472">Membrane</keyword>
<sequence length="279" mass="30015">MSERFAEISARIETVHKLTSVITAMRGIAASRVQDAHQHLDSIRTYAATIGAAIGQALTLLPPPDAGGSAGRTGRNAVLVFAAEQGFAGTYSERVFDVAKGALSEEAELFLIGDRGLSVAEDRGLSVAWSAPMILHAAQTATLATKITEAIFAEQGLTRVSLIHACPGGTEEMKIAIKTLVPFDYGRFPEPKTRVAPEITLPPGKLLQSLVEEYIFSELSEAVMLSFAAENEARMRAMIAAQENTEETLDEMVKTARRLRQEEITGEIVELATASLMQA</sequence>
<name>A0A291GDI5_9RHOB</name>
<accession>A0A291GDI5</accession>
<evidence type="ECO:0000256" key="6">
    <source>
        <dbReference type="ARBA" id="ARBA00023065"/>
    </source>
</evidence>
<dbReference type="EMBL" id="CP022196">
    <property type="protein sequence ID" value="ATG48603.1"/>
    <property type="molecule type" value="Genomic_DNA"/>
</dbReference>
<dbReference type="AlphaFoldDB" id="A0A291GDI5"/>
<evidence type="ECO:0000256" key="4">
    <source>
        <dbReference type="ARBA" id="ARBA00022448"/>
    </source>
</evidence>
<comment type="subcellular location">
    <subcellularLocation>
        <location evidence="2">Membrane</location>
        <topology evidence="2">Peripheral membrane protein</topology>
    </subcellularLocation>
</comment>
<evidence type="ECO:0000256" key="2">
    <source>
        <dbReference type="ARBA" id="ARBA00004170"/>
    </source>
</evidence>
<dbReference type="PRINTS" id="PR00126">
    <property type="entry name" value="ATPASEGAMMA"/>
</dbReference>
<evidence type="ECO:0000256" key="5">
    <source>
        <dbReference type="ARBA" id="ARBA00022781"/>
    </source>
</evidence>
<dbReference type="InterPro" id="IPR035968">
    <property type="entry name" value="ATP_synth_F1_ATPase_gsu"/>
</dbReference>
<reference evidence="10 11" key="1">
    <citation type="submission" date="2017-06" db="EMBL/GenBank/DDBJ databases">
        <title>Celeribacter sp. TSPH2 complete genome sequence.</title>
        <authorList>
            <person name="Woo J.-H."/>
            <person name="Kim H.-S."/>
        </authorList>
    </citation>
    <scope>NUCLEOTIDE SEQUENCE [LARGE SCALE GENOMIC DNA]</scope>
    <source>
        <strain evidence="10 11">TSPH2</strain>
    </source>
</reference>